<evidence type="ECO:0000313" key="3">
    <source>
        <dbReference type="Proteomes" id="UP000000247"/>
    </source>
</evidence>
<dbReference type="InterPro" id="IPR031304">
    <property type="entry name" value="SLT_2"/>
</dbReference>
<dbReference type="PANTHER" id="PTHR30163">
    <property type="entry name" value="MEMBRANE-BOUND LYTIC MUREIN TRANSGLYCOSYLASE B"/>
    <property type="match status" value="1"/>
</dbReference>
<dbReference type="GO" id="GO:0008933">
    <property type="term" value="F:peptidoglycan lytic transglycosylase activity"/>
    <property type="evidence" value="ECO:0007669"/>
    <property type="project" value="TreeGrafter"/>
</dbReference>
<sequence length="221" mass="26104">MIVHYKAIQLGISQTTINNYFNDLIPNPKVLKYDRNQTKFNLNFWHYLNSRVNQNRLDKGLIKLKKYQKYLQENYKKYGIPTHIIVALWGLETNYGKNIGKINIIRSLATLSFDKRRREFFTHELLTLLKLIDEDRLPLNTQGSWASAMGSIQFIPTNVATYDIDANLDGKIHLWHTQEDIFASAVYFLKNICWYQGERRGRKVNIPKDFNYQLTNLSIKR</sequence>
<evidence type="ECO:0000259" key="1">
    <source>
        <dbReference type="Pfam" id="PF13406"/>
    </source>
</evidence>
<dbReference type="InterPro" id="IPR043426">
    <property type="entry name" value="MltB-like"/>
</dbReference>
<dbReference type="EMBL" id="AP009247">
    <property type="protein sequence ID" value="BAF61190.1"/>
    <property type="molecule type" value="Genomic_DNA"/>
</dbReference>
<dbReference type="Gene3D" id="1.10.8.350">
    <property type="entry name" value="Bacterial muramidase"/>
    <property type="match status" value="1"/>
</dbReference>
<dbReference type="HOGENOM" id="CLU_035402_0_1_6"/>
<name>A5CXX0_VESOH</name>
<dbReference type="InterPro" id="IPR023346">
    <property type="entry name" value="Lysozyme-like_dom_sf"/>
</dbReference>
<dbReference type="GO" id="GO:0009253">
    <property type="term" value="P:peptidoglycan catabolic process"/>
    <property type="evidence" value="ECO:0007669"/>
    <property type="project" value="TreeGrafter"/>
</dbReference>
<dbReference type="eggNOG" id="COG2951">
    <property type="taxonomic scope" value="Bacteria"/>
</dbReference>
<dbReference type="KEGG" id="vok:COSY_0052"/>
<dbReference type="Proteomes" id="UP000000247">
    <property type="component" value="Chromosome"/>
</dbReference>
<reference evidence="3" key="1">
    <citation type="journal article" date="2007" name="Curr. Biol.">
        <title>Reduced genome of the thioautotrophic intracellular symbiont in a deep-sea clam, Calyptogena okutanii.</title>
        <authorList>
            <person name="Kuwahara H."/>
            <person name="Yoshida T."/>
            <person name="Takaki Y."/>
            <person name="Shimamura S."/>
            <person name="Nishi S."/>
            <person name="Harada M."/>
            <person name="Matsuyama K."/>
            <person name="Takishita K."/>
            <person name="Kawato M."/>
            <person name="Uematsu K."/>
            <person name="Fujiwara Y."/>
            <person name="Sato T."/>
            <person name="Kato C."/>
            <person name="Kitagawa M."/>
            <person name="Kato I."/>
            <person name="Maruyama T."/>
        </authorList>
    </citation>
    <scope>NUCLEOTIDE SEQUENCE [LARGE SCALE GENOMIC DNA]</scope>
    <source>
        <strain evidence="3">HA</strain>
    </source>
</reference>
<dbReference type="CAZy" id="GH103">
    <property type="family name" value="Glycoside Hydrolase Family 103"/>
</dbReference>
<proteinExistence type="predicted"/>
<evidence type="ECO:0000313" key="2">
    <source>
        <dbReference type="EMBL" id="BAF61190.1"/>
    </source>
</evidence>
<dbReference type="SUPFAM" id="SSF53955">
    <property type="entry name" value="Lysozyme-like"/>
    <property type="match status" value="1"/>
</dbReference>
<dbReference type="AlphaFoldDB" id="A5CXX0"/>
<protein>
    <recommendedName>
        <fullName evidence="1">Transglycosylase SLT domain-containing protein</fullName>
    </recommendedName>
</protein>
<keyword evidence="3" id="KW-1185">Reference proteome</keyword>
<gene>
    <name evidence="2" type="ordered locus">COSY_0052</name>
</gene>
<dbReference type="STRING" id="412965.COSY_0052"/>
<dbReference type="Gene3D" id="1.10.530.10">
    <property type="match status" value="1"/>
</dbReference>
<dbReference type="RefSeq" id="WP_011929460.1">
    <property type="nucleotide sequence ID" value="NC_009465.1"/>
</dbReference>
<organism evidence="2 3">
    <name type="scientific">Vesicomyosocius okutanii subsp. Calyptogena okutanii (strain HA)</name>
    <dbReference type="NCBI Taxonomy" id="412965"/>
    <lineage>
        <taxon>Bacteria</taxon>
        <taxon>Pseudomonadati</taxon>
        <taxon>Pseudomonadota</taxon>
        <taxon>Gammaproteobacteria</taxon>
        <taxon>Candidatus Pseudothioglobaceae</taxon>
        <taxon>Candidatus Vesicomyidisocius</taxon>
    </lineage>
</organism>
<feature type="domain" description="Transglycosylase SLT" evidence="1">
    <location>
        <begin position="5"/>
        <end position="216"/>
    </location>
</feature>
<accession>A5CXX0</accession>
<dbReference type="PANTHER" id="PTHR30163:SF8">
    <property type="entry name" value="LYTIC MUREIN TRANSGLYCOSYLASE"/>
    <property type="match status" value="1"/>
</dbReference>
<dbReference type="Pfam" id="PF13406">
    <property type="entry name" value="SLT_2"/>
    <property type="match status" value="1"/>
</dbReference>